<dbReference type="Pfam" id="PF01551">
    <property type="entry name" value="Peptidase_M23"/>
    <property type="match status" value="1"/>
</dbReference>
<dbReference type="PANTHER" id="PTHR21666:SF289">
    <property type="entry name" value="L-ALA--D-GLU ENDOPEPTIDASE"/>
    <property type="match status" value="1"/>
</dbReference>
<feature type="domain" description="M23ase beta-sheet core" evidence="2">
    <location>
        <begin position="98"/>
        <end position="195"/>
    </location>
</feature>
<dbReference type="GO" id="GO:0004222">
    <property type="term" value="F:metalloendopeptidase activity"/>
    <property type="evidence" value="ECO:0007669"/>
    <property type="project" value="TreeGrafter"/>
</dbReference>
<dbReference type="KEGG" id="ptan:CRYO30217_02047"/>
<accession>A0A916JNV9</accession>
<dbReference type="InterPro" id="IPR016047">
    <property type="entry name" value="M23ase_b-sheet_dom"/>
</dbReference>
<keyword evidence="1" id="KW-0732">Signal</keyword>
<dbReference type="Gene3D" id="2.70.70.10">
    <property type="entry name" value="Glucose Permease (Domain IIA)"/>
    <property type="match status" value="1"/>
</dbReference>
<protein>
    <recommendedName>
        <fullName evidence="2">M23ase beta-sheet core domain-containing protein</fullName>
    </recommendedName>
</protein>
<keyword evidence="4" id="KW-1185">Reference proteome</keyword>
<gene>
    <name evidence="3" type="ORF">CRYO30217_02047</name>
</gene>
<dbReference type="EMBL" id="OU015584">
    <property type="protein sequence ID" value="CAG5082936.1"/>
    <property type="molecule type" value="Genomic_DNA"/>
</dbReference>
<sequence>MKRNNAFRRFCEQITDELFVIDDSVKKRDYVPIDLSVGNPDLREIDITSAEAMERYIQQLIDREGGQVAYGGYLEVRNLYQRSRHFKNPNSPLHERNIHLGVDVWSPAGTDVLAVLDGEVHSFANNSFHGDYGPTIILKHSFDDLVFYTLYGHLSILSIPDLEMGQEFKQGEVIGQLGDSLVNGDYAPHLHFQVILDMGDHFGDFPGVCSKEEINYYMDACPDPMLLLRI</sequence>
<organism evidence="3 4">
    <name type="scientific">Parvicella tangerina</name>
    <dbReference type="NCBI Taxonomy" id="2829795"/>
    <lineage>
        <taxon>Bacteria</taxon>
        <taxon>Pseudomonadati</taxon>
        <taxon>Bacteroidota</taxon>
        <taxon>Flavobacteriia</taxon>
        <taxon>Flavobacteriales</taxon>
        <taxon>Parvicellaceae</taxon>
        <taxon>Parvicella</taxon>
    </lineage>
</organism>
<dbReference type="PANTHER" id="PTHR21666">
    <property type="entry name" value="PEPTIDASE-RELATED"/>
    <property type="match status" value="1"/>
</dbReference>
<evidence type="ECO:0000313" key="4">
    <source>
        <dbReference type="Proteomes" id="UP000683507"/>
    </source>
</evidence>
<evidence type="ECO:0000259" key="2">
    <source>
        <dbReference type="Pfam" id="PF01551"/>
    </source>
</evidence>
<proteinExistence type="predicted"/>
<evidence type="ECO:0000256" key="1">
    <source>
        <dbReference type="ARBA" id="ARBA00022729"/>
    </source>
</evidence>
<dbReference type="AlphaFoldDB" id="A0A916JNV9"/>
<dbReference type="InterPro" id="IPR050570">
    <property type="entry name" value="Cell_wall_metabolism_enzyme"/>
</dbReference>
<reference evidence="3" key="1">
    <citation type="submission" date="2021-04" db="EMBL/GenBank/DDBJ databases">
        <authorList>
            <person name="Rodrigo-Torres L."/>
            <person name="Arahal R. D."/>
            <person name="Lucena T."/>
        </authorList>
    </citation>
    <scope>NUCLEOTIDE SEQUENCE</scope>
    <source>
        <strain evidence="3">AS29M-1</strain>
    </source>
</reference>
<dbReference type="SUPFAM" id="SSF51261">
    <property type="entry name" value="Duplicated hybrid motif"/>
    <property type="match status" value="1"/>
</dbReference>
<evidence type="ECO:0000313" key="3">
    <source>
        <dbReference type="EMBL" id="CAG5082936.1"/>
    </source>
</evidence>
<name>A0A916JNV9_9FLAO</name>
<dbReference type="Proteomes" id="UP000683507">
    <property type="component" value="Chromosome"/>
</dbReference>
<dbReference type="CDD" id="cd12797">
    <property type="entry name" value="M23_peptidase"/>
    <property type="match status" value="1"/>
</dbReference>
<dbReference type="RefSeq" id="WP_258542254.1">
    <property type="nucleotide sequence ID" value="NZ_OU015584.1"/>
</dbReference>
<dbReference type="InterPro" id="IPR011055">
    <property type="entry name" value="Dup_hybrid_motif"/>
</dbReference>